<gene>
    <name evidence="1" type="ORF">KIN20_029725</name>
</gene>
<protein>
    <submittedName>
        <fullName evidence="1">Uncharacterized protein</fullName>
    </submittedName>
</protein>
<reference evidence="1" key="1">
    <citation type="submission" date="2021-06" db="EMBL/GenBank/DDBJ databases">
        <title>Parelaphostrongylus tenuis whole genome reference sequence.</title>
        <authorList>
            <person name="Garwood T.J."/>
            <person name="Larsen P.A."/>
            <person name="Fountain-Jones N.M."/>
            <person name="Garbe J.R."/>
            <person name="Macchietto M.G."/>
            <person name="Kania S.A."/>
            <person name="Gerhold R.W."/>
            <person name="Richards J.E."/>
            <person name="Wolf T.M."/>
        </authorList>
    </citation>
    <scope>NUCLEOTIDE SEQUENCE</scope>
    <source>
        <strain evidence="1">MNPRO001-30</strain>
        <tissue evidence="1">Meninges</tissue>
    </source>
</reference>
<dbReference type="AlphaFoldDB" id="A0AAD5WFX2"/>
<keyword evidence="2" id="KW-1185">Reference proteome</keyword>
<dbReference type="EMBL" id="JAHQIW010006232">
    <property type="protein sequence ID" value="KAJ1368570.1"/>
    <property type="molecule type" value="Genomic_DNA"/>
</dbReference>
<comment type="caution">
    <text evidence="1">The sequence shown here is derived from an EMBL/GenBank/DDBJ whole genome shotgun (WGS) entry which is preliminary data.</text>
</comment>
<dbReference type="Proteomes" id="UP001196413">
    <property type="component" value="Unassembled WGS sequence"/>
</dbReference>
<organism evidence="1 2">
    <name type="scientific">Parelaphostrongylus tenuis</name>
    <name type="common">Meningeal worm</name>
    <dbReference type="NCBI Taxonomy" id="148309"/>
    <lineage>
        <taxon>Eukaryota</taxon>
        <taxon>Metazoa</taxon>
        <taxon>Ecdysozoa</taxon>
        <taxon>Nematoda</taxon>
        <taxon>Chromadorea</taxon>
        <taxon>Rhabditida</taxon>
        <taxon>Rhabditina</taxon>
        <taxon>Rhabditomorpha</taxon>
        <taxon>Strongyloidea</taxon>
        <taxon>Metastrongylidae</taxon>
        <taxon>Parelaphostrongylus</taxon>
    </lineage>
</organism>
<proteinExistence type="predicted"/>
<name>A0AAD5WFX2_PARTN</name>
<accession>A0AAD5WFX2</accession>
<sequence length="149" mass="15682">MVYSSENSVLTRVPGIASSKDGAQAFVRRLVMQTVFDVVEGQARRALLPDTVISVILDQLTVNITYEPLLCLAASLGLADDSAPDKDMKSCIIIGNTVTGICIRRDAQGQGIRGACAMAGVTITPVAAIHTSISGTLSTTNIVMANWSE</sequence>
<evidence type="ECO:0000313" key="2">
    <source>
        <dbReference type="Proteomes" id="UP001196413"/>
    </source>
</evidence>
<evidence type="ECO:0000313" key="1">
    <source>
        <dbReference type="EMBL" id="KAJ1368570.1"/>
    </source>
</evidence>